<proteinExistence type="inferred from homology"/>
<keyword evidence="8 10" id="KW-0472">Membrane</keyword>
<dbReference type="GO" id="GO:0046961">
    <property type="term" value="F:proton-transporting ATPase activity, rotational mechanism"/>
    <property type="evidence" value="ECO:0007669"/>
    <property type="project" value="InterPro"/>
</dbReference>
<evidence type="ECO:0000256" key="9">
    <source>
        <dbReference type="SAM" id="MobiDB-lite"/>
    </source>
</evidence>
<reference evidence="11 12" key="1">
    <citation type="submission" date="2022-07" db="EMBL/GenBank/DDBJ databases">
        <title>Genome-wide signatures of adaptation to extreme environments.</title>
        <authorList>
            <person name="Cho C.H."/>
            <person name="Yoon H.S."/>
        </authorList>
    </citation>
    <scope>NUCLEOTIDE SEQUENCE [LARGE SCALE GENOMIC DNA]</scope>
    <source>
        <strain evidence="11 12">DBV 063 E5</strain>
    </source>
</reference>
<evidence type="ECO:0000256" key="3">
    <source>
        <dbReference type="ARBA" id="ARBA00022448"/>
    </source>
</evidence>
<name>A0AAV9IRY0_CYACA</name>
<dbReference type="GO" id="GO:0033179">
    <property type="term" value="C:proton-transporting V-type ATPase, V0 domain"/>
    <property type="evidence" value="ECO:0007669"/>
    <property type="project" value="InterPro"/>
</dbReference>
<evidence type="ECO:0000256" key="7">
    <source>
        <dbReference type="ARBA" id="ARBA00023065"/>
    </source>
</evidence>
<keyword evidence="3" id="KW-0813">Transport</keyword>
<sequence>MPDRVQEGLADDQTVVKATSGVASASEHDVITAAAFGRFGADDPAPVSTPTGSAGSFDVLRRAYNGSAVPRARNRNNGREAVTIQVQVGCDGIASVRDGDDNISASRTTSRGAPRDGHRYQQRRWRRFTRFIFIGLEIAAAVLAGELGRAARRTARARRTSPLAVLIGYWRVIAASLFTLLIGTALTRFIAMGLGTLLGGTAAFIALTLVAYIVVSAVWRKQPPEMAIARLVVLMSGYCMWLMWMMCYMDQLHPLIRPERMQTGAAASAKAARLARGAR</sequence>
<feature type="transmembrane region" description="Helical" evidence="10">
    <location>
        <begin position="189"/>
        <end position="215"/>
    </location>
</feature>
<evidence type="ECO:0000256" key="5">
    <source>
        <dbReference type="ARBA" id="ARBA00022781"/>
    </source>
</evidence>
<evidence type="ECO:0000256" key="1">
    <source>
        <dbReference type="ARBA" id="ARBA00004141"/>
    </source>
</evidence>
<feature type="region of interest" description="Disordered" evidence="9">
    <location>
        <begin position="99"/>
        <end position="119"/>
    </location>
</feature>
<dbReference type="Proteomes" id="UP001301350">
    <property type="component" value="Unassembled WGS sequence"/>
</dbReference>
<dbReference type="AlphaFoldDB" id="A0AAV9IRY0"/>
<organism evidence="11 12">
    <name type="scientific">Cyanidium caldarium</name>
    <name type="common">Red alga</name>
    <dbReference type="NCBI Taxonomy" id="2771"/>
    <lineage>
        <taxon>Eukaryota</taxon>
        <taxon>Rhodophyta</taxon>
        <taxon>Bangiophyceae</taxon>
        <taxon>Cyanidiales</taxon>
        <taxon>Cyanidiaceae</taxon>
        <taxon>Cyanidium</taxon>
    </lineage>
</organism>
<comment type="subcellular location">
    <subcellularLocation>
        <location evidence="1">Membrane</location>
        <topology evidence="1">Multi-pass membrane protein</topology>
    </subcellularLocation>
</comment>
<feature type="transmembrane region" description="Helical" evidence="10">
    <location>
        <begin position="227"/>
        <end position="247"/>
    </location>
</feature>
<dbReference type="Pfam" id="PF05493">
    <property type="entry name" value="ATP_synt_H"/>
    <property type="match status" value="1"/>
</dbReference>
<feature type="transmembrane region" description="Helical" evidence="10">
    <location>
        <begin position="131"/>
        <end position="151"/>
    </location>
</feature>
<gene>
    <name evidence="11" type="ORF">CDCA_CDCA03G1080</name>
</gene>
<keyword evidence="12" id="KW-1185">Reference proteome</keyword>
<evidence type="ECO:0000256" key="4">
    <source>
        <dbReference type="ARBA" id="ARBA00022692"/>
    </source>
</evidence>
<protein>
    <submittedName>
        <fullName evidence="11">Uncharacterized protein</fullName>
    </submittedName>
</protein>
<dbReference type="EMBL" id="JANCYW010000003">
    <property type="protein sequence ID" value="KAK4535055.1"/>
    <property type="molecule type" value="Genomic_DNA"/>
</dbReference>
<dbReference type="InterPro" id="IPR008389">
    <property type="entry name" value="ATPase_V0-cplx_e1/e2_su"/>
</dbReference>
<comment type="caution">
    <text evidence="11">The sequence shown here is derived from an EMBL/GenBank/DDBJ whole genome shotgun (WGS) entry which is preliminary data.</text>
</comment>
<evidence type="ECO:0000256" key="2">
    <source>
        <dbReference type="ARBA" id="ARBA00008328"/>
    </source>
</evidence>
<accession>A0AAV9IRY0</accession>
<comment type="similarity">
    <text evidence="2">Belongs to the V-ATPase e1/e2 subunit family.</text>
</comment>
<keyword evidence="5" id="KW-0375">Hydrogen ion transport</keyword>
<evidence type="ECO:0000313" key="11">
    <source>
        <dbReference type="EMBL" id="KAK4535055.1"/>
    </source>
</evidence>
<evidence type="ECO:0000256" key="10">
    <source>
        <dbReference type="SAM" id="Phobius"/>
    </source>
</evidence>
<keyword evidence="6 10" id="KW-1133">Transmembrane helix</keyword>
<evidence type="ECO:0000256" key="6">
    <source>
        <dbReference type="ARBA" id="ARBA00022989"/>
    </source>
</evidence>
<keyword evidence="7" id="KW-0406">Ion transport</keyword>
<keyword evidence="4 10" id="KW-0812">Transmembrane</keyword>
<evidence type="ECO:0000313" key="12">
    <source>
        <dbReference type="Proteomes" id="UP001301350"/>
    </source>
</evidence>
<evidence type="ECO:0000256" key="8">
    <source>
        <dbReference type="ARBA" id="ARBA00023136"/>
    </source>
</evidence>
<feature type="transmembrane region" description="Helical" evidence="10">
    <location>
        <begin position="163"/>
        <end position="182"/>
    </location>
</feature>